<comment type="similarity">
    <text evidence="2 5">Belongs to the acyl-CoA dehydrogenase family.</text>
</comment>
<dbReference type="SUPFAM" id="SSF56645">
    <property type="entry name" value="Acyl-CoA dehydrogenase NM domain-like"/>
    <property type="match status" value="1"/>
</dbReference>
<evidence type="ECO:0000256" key="3">
    <source>
        <dbReference type="ARBA" id="ARBA00022630"/>
    </source>
</evidence>
<keyword evidence="5 9" id="KW-0560">Oxidoreductase</keyword>
<dbReference type="InterPro" id="IPR009075">
    <property type="entry name" value="AcylCo_DH/oxidase_C"/>
</dbReference>
<dbReference type="SUPFAM" id="SSF47203">
    <property type="entry name" value="Acyl-CoA dehydrogenase C-terminal domain-like"/>
    <property type="match status" value="1"/>
</dbReference>
<sequence length="386" mass="42551">MTTFYYPLNEEQKLILDTVKDFAENDIAPLLPEIDETNAYPWKIYERMGDLGLYHLMLPEELGGGGHGVTTALLIGEEVGKVSPSLGFAVPFSLDAPLNIALCYTKLKDKYFDEALKGKVPIAQAGTDPIGGYNYPEWPVAAVKDGDEWVLNGTRCFATFGAVAKIIVFMGRAEDGNFRYWYMDHTTPGIEVAKVEKKIGWKGQDTTVLNFKDVRVPADQELTFFPDPRDDDRAGIGFGYMGTVAAAVGGMQGVFEKTLEYVKARNTHGEPIGNMSVVGDKMARMATEIEACRCLFHNALRIYDADPMSVPRGLQNMLKAMTTQKFVDIAVQCTDLWGGLGIVEDTGISRYVRDAVNCLAPCRSTDAHYQQIASFLGLGVKYTLSD</sequence>
<dbReference type="InterPro" id="IPR009100">
    <property type="entry name" value="AcylCoA_DH/oxidase_NM_dom_sf"/>
</dbReference>
<evidence type="ECO:0000259" key="6">
    <source>
        <dbReference type="Pfam" id="PF00441"/>
    </source>
</evidence>
<dbReference type="InterPro" id="IPR006091">
    <property type="entry name" value="Acyl-CoA_Oxase/DH_mid-dom"/>
</dbReference>
<dbReference type="EMBL" id="JAYMFF010000024">
    <property type="protein sequence ID" value="MEC4176889.1"/>
    <property type="molecule type" value="Genomic_DNA"/>
</dbReference>
<dbReference type="PANTHER" id="PTHR43884:SF12">
    <property type="entry name" value="ISOVALERYL-COA DEHYDROGENASE, MITOCHONDRIAL-RELATED"/>
    <property type="match status" value="1"/>
</dbReference>
<evidence type="ECO:0000259" key="7">
    <source>
        <dbReference type="Pfam" id="PF02770"/>
    </source>
</evidence>
<name>A0ABU6IKD7_9ACTN</name>
<dbReference type="Gene3D" id="1.10.540.10">
    <property type="entry name" value="Acyl-CoA dehydrogenase/oxidase, N-terminal domain"/>
    <property type="match status" value="1"/>
</dbReference>
<accession>A0ABU6IKD7</accession>
<reference evidence="9 10" key="1">
    <citation type="submission" date="2024-01" db="EMBL/GenBank/DDBJ databases">
        <title>novel species in genus Adlercreutzia.</title>
        <authorList>
            <person name="Liu X."/>
        </authorList>
    </citation>
    <scope>NUCLEOTIDE SEQUENCE [LARGE SCALE GENOMIC DNA]</scope>
    <source>
        <strain evidence="9 10">R7</strain>
    </source>
</reference>
<dbReference type="InterPro" id="IPR006089">
    <property type="entry name" value="Acyl-CoA_DH_CS"/>
</dbReference>
<dbReference type="Pfam" id="PF00441">
    <property type="entry name" value="Acyl-CoA_dh_1"/>
    <property type="match status" value="1"/>
</dbReference>
<dbReference type="Proteomes" id="UP001349994">
    <property type="component" value="Unassembled WGS sequence"/>
</dbReference>
<evidence type="ECO:0000256" key="5">
    <source>
        <dbReference type="RuleBase" id="RU362125"/>
    </source>
</evidence>
<dbReference type="GO" id="GO:0016491">
    <property type="term" value="F:oxidoreductase activity"/>
    <property type="evidence" value="ECO:0007669"/>
    <property type="project" value="UniProtKB-KW"/>
</dbReference>
<keyword evidence="3 5" id="KW-0285">Flavoprotein</keyword>
<comment type="caution">
    <text evidence="9">The sequence shown here is derived from an EMBL/GenBank/DDBJ whole genome shotgun (WGS) entry which is preliminary data.</text>
</comment>
<evidence type="ECO:0000259" key="8">
    <source>
        <dbReference type="Pfam" id="PF02771"/>
    </source>
</evidence>
<dbReference type="InterPro" id="IPR036250">
    <property type="entry name" value="AcylCo_DH-like_C"/>
</dbReference>
<organism evidence="9 10">
    <name type="scientific">Adlercreutzia wanghongyangiae</name>
    <dbReference type="NCBI Taxonomy" id="3111451"/>
    <lineage>
        <taxon>Bacteria</taxon>
        <taxon>Bacillati</taxon>
        <taxon>Actinomycetota</taxon>
        <taxon>Coriobacteriia</taxon>
        <taxon>Eggerthellales</taxon>
        <taxon>Eggerthellaceae</taxon>
        <taxon>Adlercreutzia</taxon>
    </lineage>
</organism>
<feature type="domain" description="Acyl-CoA dehydrogenase/oxidase C-terminal" evidence="6">
    <location>
        <begin position="241"/>
        <end position="355"/>
    </location>
</feature>
<dbReference type="Gene3D" id="1.20.140.10">
    <property type="entry name" value="Butyryl-CoA Dehydrogenase, subunit A, domain 3"/>
    <property type="match status" value="1"/>
</dbReference>
<dbReference type="PROSITE" id="PS00073">
    <property type="entry name" value="ACYL_COA_DH_2"/>
    <property type="match status" value="1"/>
</dbReference>
<feature type="domain" description="Acyl-CoA dehydrogenase/oxidase N-terminal" evidence="8">
    <location>
        <begin position="9"/>
        <end position="115"/>
    </location>
</feature>
<evidence type="ECO:0000313" key="10">
    <source>
        <dbReference type="Proteomes" id="UP001349994"/>
    </source>
</evidence>
<dbReference type="InterPro" id="IPR013786">
    <property type="entry name" value="AcylCoA_DH/ox_N"/>
</dbReference>
<protein>
    <submittedName>
        <fullName evidence="9">Acyl-CoA dehydrogenase family protein</fullName>
        <ecNumber evidence="9">1.-.-.-</ecNumber>
    </submittedName>
</protein>
<dbReference type="Gene3D" id="2.40.110.10">
    <property type="entry name" value="Butyryl-CoA Dehydrogenase, subunit A, domain 2"/>
    <property type="match status" value="1"/>
</dbReference>
<proteinExistence type="inferred from homology"/>
<evidence type="ECO:0000313" key="9">
    <source>
        <dbReference type="EMBL" id="MEC4176889.1"/>
    </source>
</evidence>
<keyword evidence="10" id="KW-1185">Reference proteome</keyword>
<feature type="domain" description="Acyl-CoA oxidase/dehydrogenase middle" evidence="7">
    <location>
        <begin position="124"/>
        <end position="214"/>
    </location>
</feature>
<comment type="cofactor">
    <cofactor evidence="1 5">
        <name>FAD</name>
        <dbReference type="ChEBI" id="CHEBI:57692"/>
    </cofactor>
</comment>
<dbReference type="InterPro" id="IPR037069">
    <property type="entry name" value="AcylCoA_DH/ox_N_sf"/>
</dbReference>
<evidence type="ECO:0000256" key="1">
    <source>
        <dbReference type="ARBA" id="ARBA00001974"/>
    </source>
</evidence>
<gene>
    <name evidence="9" type="ORF">VIN30_10565</name>
</gene>
<keyword evidence="4 5" id="KW-0274">FAD</keyword>
<dbReference type="RefSeq" id="WP_338211456.1">
    <property type="nucleotide sequence ID" value="NZ_JAYMFF010000024.1"/>
</dbReference>
<evidence type="ECO:0000256" key="2">
    <source>
        <dbReference type="ARBA" id="ARBA00009347"/>
    </source>
</evidence>
<dbReference type="Pfam" id="PF02771">
    <property type="entry name" value="Acyl-CoA_dh_N"/>
    <property type="match status" value="1"/>
</dbReference>
<dbReference type="InterPro" id="IPR046373">
    <property type="entry name" value="Acyl-CoA_Oxase/DH_mid-dom_sf"/>
</dbReference>
<dbReference type="PANTHER" id="PTHR43884">
    <property type="entry name" value="ACYL-COA DEHYDROGENASE"/>
    <property type="match status" value="1"/>
</dbReference>
<evidence type="ECO:0000256" key="4">
    <source>
        <dbReference type="ARBA" id="ARBA00022827"/>
    </source>
</evidence>
<dbReference type="EC" id="1.-.-.-" evidence="9"/>
<dbReference type="Pfam" id="PF02770">
    <property type="entry name" value="Acyl-CoA_dh_M"/>
    <property type="match status" value="1"/>
</dbReference>